<organism evidence="1 2">
    <name type="scientific">Ficus carica</name>
    <name type="common">Common fig</name>
    <dbReference type="NCBI Taxonomy" id="3494"/>
    <lineage>
        <taxon>Eukaryota</taxon>
        <taxon>Viridiplantae</taxon>
        <taxon>Streptophyta</taxon>
        <taxon>Embryophyta</taxon>
        <taxon>Tracheophyta</taxon>
        <taxon>Spermatophyta</taxon>
        <taxon>Magnoliopsida</taxon>
        <taxon>eudicotyledons</taxon>
        <taxon>Gunneridae</taxon>
        <taxon>Pentapetalae</taxon>
        <taxon>rosids</taxon>
        <taxon>fabids</taxon>
        <taxon>Rosales</taxon>
        <taxon>Moraceae</taxon>
        <taxon>Ficeae</taxon>
        <taxon>Ficus</taxon>
    </lineage>
</organism>
<protein>
    <submittedName>
        <fullName evidence="1">Uncharacterized protein</fullName>
    </submittedName>
</protein>
<proteinExistence type="predicted"/>
<evidence type="ECO:0000313" key="2">
    <source>
        <dbReference type="Proteomes" id="UP001187192"/>
    </source>
</evidence>
<dbReference type="EMBL" id="BTGU01000009">
    <property type="protein sequence ID" value="GMN39389.1"/>
    <property type="molecule type" value="Genomic_DNA"/>
</dbReference>
<dbReference type="AlphaFoldDB" id="A0AA87ZLQ8"/>
<reference evidence="1" key="1">
    <citation type="submission" date="2023-07" db="EMBL/GenBank/DDBJ databases">
        <title>draft genome sequence of fig (Ficus carica).</title>
        <authorList>
            <person name="Takahashi T."/>
            <person name="Nishimura K."/>
        </authorList>
    </citation>
    <scope>NUCLEOTIDE SEQUENCE</scope>
</reference>
<accession>A0AA87ZLQ8</accession>
<gene>
    <name evidence="1" type="ORF">TIFTF001_008628</name>
</gene>
<name>A0AA87ZLQ8_FICCA</name>
<dbReference type="Proteomes" id="UP001187192">
    <property type="component" value="Unassembled WGS sequence"/>
</dbReference>
<evidence type="ECO:0000313" key="1">
    <source>
        <dbReference type="EMBL" id="GMN39389.1"/>
    </source>
</evidence>
<keyword evidence="2" id="KW-1185">Reference proteome</keyword>
<sequence>MNVKDVKRDMIFSRARGGWGRELPRRVGDVRRRCTEEILSFMEDATVISAGVGSIKREWKRENGDPSYRRK</sequence>
<comment type="caution">
    <text evidence="1">The sequence shown here is derived from an EMBL/GenBank/DDBJ whole genome shotgun (WGS) entry which is preliminary data.</text>
</comment>